<dbReference type="eggNOG" id="ENOG5034BFJ">
    <property type="taxonomic scope" value="Bacteria"/>
</dbReference>
<reference evidence="2" key="1">
    <citation type="submission" date="2008-04" db="EMBL/GenBank/DDBJ databases">
        <title>Complete sequence of chromosome of Nostoc punctiforme ATCC 29133.</title>
        <authorList>
            <consortium name="US DOE Joint Genome Institute"/>
            <person name="Copeland A."/>
            <person name="Lucas S."/>
            <person name="Lapidus A."/>
            <person name="Glavina del Rio T."/>
            <person name="Dalin E."/>
            <person name="Tice H."/>
            <person name="Pitluck S."/>
            <person name="Chain P."/>
            <person name="Malfatti S."/>
            <person name="Shin M."/>
            <person name="Vergez L."/>
            <person name="Schmutz J."/>
            <person name="Larimer F."/>
            <person name="Land M."/>
            <person name="Hauser L."/>
            <person name="Kyrpides N."/>
            <person name="Kim E."/>
            <person name="Meeks J.C."/>
            <person name="Elhai J."/>
            <person name="Campbell E.L."/>
            <person name="Thiel T."/>
            <person name="Longmire J."/>
            <person name="Potts M."/>
            <person name="Atlas R."/>
        </authorList>
    </citation>
    <scope>NUCLEOTIDE SEQUENCE [LARGE SCALE GENOMIC DNA]</scope>
    <source>
        <strain evidence="2">ATCC 29133 / PCC 73102</strain>
    </source>
</reference>
<dbReference type="OrthoDB" id="489148at2"/>
<dbReference type="STRING" id="63737.Npun_R5912"/>
<organism evidence="1 2">
    <name type="scientific">Nostoc punctiforme (strain ATCC 29133 / PCC 73102)</name>
    <dbReference type="NCBI Taxonomy" id="63737"/>
    <lineage>
        <taxon>Bacteria</taxon>
        <taxon>Bacillati</taxon>
        <taxon>Cyanobacteriota</taxon>
        <taxon>Cyanophyceae</taxon>
        <taxon>Nostocales</taxon>
        <taxon>Nostocaceae</taxon>
        <taxon>Nostoc</taxon>
    </lineage>
</organism>
<accession>B2JAD0</accession>
<evidence type="ECO:0000313" key="1">
    <source>
        <dbReference type="EMBL" id="ACC84205.1"/>
    </source>
</evidence>
<protein>
    <submittedName>
        <fullName evidence="1">Uncharacterized protein</fullName>
    </submittedName>
</protein>
<dbReference type="EMBL" id="CP001037">
    <property type="protein sequence ID" value="ACC84205.1"/>
    <property type="molecule type" value="Genomic_DNA"/>
</dbReference>
<dbReference type="AlphaFoldDB" id="B2JAD0"/>
<sequence length="74" mass="8555">MNPINQAILESLRAGDKTAGELKDIFDCSYSVLDKALQELIDTHEIEAGWSNDNYPARIYRLKRQQQSVPFWKN</sequence>
<dbReference type="Proteomes" id="UP000001191">
    <property type="component" value="Chromosome"/>
</dbReference>
<gene>
    <name evidence="1" type="ordered locus">Npun_R5912</name>
</gene>
<reference evidence="1 2" key="2">
    <citation type="journal article" date="2013" name="Plant Physiol.">
        <title>A Nostoc punctiforme Sugar Transporter Necessary to Establish a Cyanobacterium-Plant Symbiosis.</title>
        <authorList>
            <person name="Ekman M."/>
            <person name="Picossi S."/>
            <person name="Campbell E.L."/>
            <person name="Meeks J.C."/>
            <person name="Flores E."/>
        </authorList>
    </citation>
    <scope>NUCLEOTIDE SEQUENCE [LARGE SCALE GENOMIC DNA]</scope>
    <source>
        <strain evidence="2">ATCC 29133 / PCC 73102</strain>
    </source>
</reference>
<dbReference type="Gene3D" id="1.10.10.10">
    <property type="entry name" value="Winged helix-like DNA-binding domain superfamily/Winged helix DNA-binding domain"/>
    <property type="match status" value="1"/>
</dbReference>
<name>B2JAD0_NOSP7</name>
<dbReference type="EnsemblBacteria" id="ACC84205">
    <property type="protein sequence ID" value="ACC84205"/>
    <property type="gene ID" value="Npun_R5912"/>
</dbReference>
<dbReference type="InterPro" id="IPR036390">
    <property type="entry name" value="WH_DNA-bd_sf"/>
</dbReference>
<keyword evidence="2" id="KW-1185">Reference proteome</keyword>
<dbReference type="KEGG" id="npu:Npun_R5912"/>
<evidence type="ECO:0000313" key="2">
    <source>
        <dbReference type="Proteomes" id="UP000001191"/>
    </source>
</evidence>
<dbReference type="HOGENOM" id="CLU_2684212_0_0_3"/>
<dbReference type="SUPFAM" id="SSF46785">
    <property type="entry name" value="Winged helix' DNA-binding domain"/>
    <property type="match status" value="1"/>
</dbReference>
<dbReference type="RefSeq" id="WP_012412148.1">
    <property type="nucleotide sequence ID" value="NC_010628.1"/>
</dbReference>
<dbReference type="InterPro" id="IPR036388">
    <property type="entry name" value="WH-like_DNA-bd_sf"/>
</dbReference>
<proteinExistence type="predicted"/>